<organism evidence="2 3">
    <name type="scientific">Romanomermis culicivorax</name>
    <name type="common">Nematode worm</name>
    <dbReference type="NCBI Taxonomy" id="13658"/>
    <lineage>
        <taxon>Eukaryota</taxon>
        <taxon>Metazoa</taxon>
        <taxon>Ecdysozoa</taxon>
        <taxon>Nematoda</taxon>
        <taxon>Enoplea</taxon>
        <taxon>Dorylaimia</taxon>
        <taxon>Mermithida</taxon>
        <taxon>Mermithoidea</taxon>
        <taxon>Mermithidae</taxon>
        <taxon>Romanomermis</taxon>
    </lineage>
</organism>
<sequence>MSPVANKKNGEPINGLFNFGLKKEGNQGPKSMTIGNKRMHGVPYDHDMANYMIDKNHLSTHCVQFLDGSYDAPPNYIGSSSFSGGGSAIGGFLLVDAGRKTKNSSSFIFICRPRRETG</sequence>
<keyword evidence="2" id="KW-1185">Reference proteome</keyword>
<reference evidence="3" key="1">
    <citation type="submission" date="2022-11" db="UniProtKB">
        <authorList>
            <consortium name="WormBaseParasite"/>
        </authorList>
    </citation>
    <scope>IDENTIFICATION</scope>
</reference>
<dbReference type="Proteomes" id="UP000887565">
    <property type="component" value="Unplaced"/>
</dbReference>
<protein>
    <submittedName>
        <fullName evidence="3">Uncharacterized protein</fullName>
    </submittedName>
</protein>
<evidence type="ECO:0000256" key="1">
    <source>
        <dbReference type="SAM" id="MobiDB-lite"/>
    </source>
</evidence>
<feature type="region of interest" description="Disordered" evidence="1">
    <location>
        <begin position="1"/>
        <end position="38"/>
    </location>
</feature>
<evidence type="ECO:0000313" key="2">
    <source>
        <dbReference type="Proteomes" id="UP000887565"/>
    </source>
</evidence>
<accession>A0A915IVH2</accession>
<name>A0A915IVH2_ROMCU</name>
<dbReference type="AlphaFoldDB" id="A0A915IVH2"/>
<proteinExistence type="predicted"/>
<dbReference type="WBParaSite" id="nRc.2.0.1.t17395-RA">
    <property type="protein sequence ID" value="nRc.2.0.1.t17395-RA"/>
    <property type="gene ID" value="nRc.2.0.1.g17395"/>
</dbReference>
<evidence type="ECO:0000313" key="3">
    <source>
        <dbReference type="WBParaSite" id="nRc.2.0.1.t17395-RA"/>
    </source>
</evidence>